<dbReference type="Proteomes" id="UP000276133">
    <property type="component" value="Unassembled WGS sequence"/>
</dbReference>
<proteinExistence type="predicted"/>
<dbReference type="EMBL" id="REGN01000867">
    <property type="protein sequence ID" value="RNA38475.1"/>
    <property type="molecule type" value="Genomic_DNA"/>
</dbReference>
<dbReference type="AlphaFoldDB" id="A0A3M7SS11"/>
<protein>
    <submittedName>
        <fullName evidence="1">Uncharacterized protein</fullName>
    </submittedName>
</protein>
<reference evidence="1 2" key="1">
    <citation type="journal article" date="2018" name="Sci. Rep.">
        <title>Genomic signatures of local adaptation to the degree of environmental predictability in rotifers.</title>
        <authorList>
            <person name="Franch-Gras L."/>
            <person name="Hahn C."/>
            <person name="Garcia-Roger E.M."/>
            <person name="Carmona M.J."/>
            <person name="Serra M."/>
            <person name="Gomez A."/>
        </authorList>
    </citation>
    <scope>NUCLEOTIDE SEQUENCE [LARGE SCALE GENOMIC DNA]</scope>
    <source>
        <strain evidence="1">HYR1</strain>
    </source>
</reference>
<sequence length="242" mass="28647">MAISLSTRSIFRQPPLITITQFIQFGTLDKEELIKCSIHSVIMLSLQRSKYLKDYSSITDTRDKIGTALRQYMIARRNEEITCDEILLMLVYFRKFNSIIQKGIAQSYFKILEIDPNAFKDSTFIEKVYLPNAQELQVFQIKKSFLIVLFSDTWDFSLYYALFSLLIYLYSKYYLYVNNSSKPKPWLSLKFDSILNLTCYTFCCLQKQPIRFLKIVKQNFVSIRIKNYLFYCCKSEPKVYGN</sequence>
<comment type="caution">
    <text evidence="1">The sequence shown here is derived from an EMBL/GenBank/DDBJ whole genome shotgun (WGS) entry which is preliminary data.</text>
</comment>
<keyword evidence="2" id="KW-1185">Reference proteome</keyword>
<evidence type="ECO:0000313" key="1">
    <source>
        <dbReference type="EMBL" id="RNA38475.1"/>
    </source>
</evidence>
<organism evidence="1 2">
    <name type="scientific">Brachionus plicatilis</name>
    <name type="common">Marine rotifer</name>
    <name type="synonym">Brachionus muelleri</name>
    <dbReference type="NCBI Taxonomy" id="10195"/>
    <lineage>
        <taxon>Eukaryota</taxon>
        <taxon>Metazoa</taxon>
        <taxon>Spiralia</taxon>
        <taxon>Gnathifera</taxon>
        <taxon>Rotifera</taxon>
        <taxon>Eurotatoria</taxon>
        <taxon>Monogononta</taxon>
        <taxon>Pseudotrocha</taxon>
        <taxon>Ploima</taxon>
        <taxon>Brachionidae</taxon>
        <taxon>Brachionus</taxon>
    </lineage>
</organism>
<accession>A0A3M7SS11</accession>
<evidence type="ECO:0000313" key="2">
    <source>
        <dbReference type="Proteomes" id="UP000276133"/>
    </source>
</evidence>
<name>A0A3M7SS11_BRAPC</name>
<gene>
    <name evidence="1" type="ORF">BpHYR1_041092</name>
</gene>